<organism evidence="1 2">
    <name type="scientific">Amphibiibacter pelophylacis</name>
    <dbReference type="NCBI Taxonomy" id="1799477"/>
    <lineage>
        <taxon>Bacteria</taxon>
        <taxon>Pseudomonadati</taxon>
        <taxon>Pseudomonadota</taxon>
        <taxon>Betaproteobacteria</taxon>
        <taxon>Burkholderiales</taxon>
        <taxon>Sphaerotilaceae</taxon>
        <taxon>Amphibiibacter</taxon>
    </lineage>
</organism>
<keyword evidence="2" id="KW-1185">Reference proteome</keyword>
<accession>A0ACC6P0P9</accession>
<comment type="caution">
    <text evidence="1">The sequence shown here is derived from an EMBL/GenBank/DDBJ whole genome shotgun (WGS) entry which is preliminary data.</text>
</comment>
<protein>
    <submittedName>
        <fullName evidence="1">ABC transporter substrate-binding protein</fullName>
    </submittedName>
</protein>
<dbReference type="Proteomes" id="UP001364695">
    <property type="component" value="Unassembled WGS sequence"/>
</dbReference>
<evidence type="ECO:0000313" key="1">
    <source>
        <dbReference type="EMBL" id="MEJ7137797.1"/>
    </source>
</evidence>
<name>A0ACC6P0P9_9BURK</name>
<dbReference type="EMBL" id="JAWDIE010000006">
    <property type="protein sequence ID" value="MEJ7137797.1"/>
    <property type="molecule type" value="Genomic_DNA"/>
</dbReference>
<proteinExistence type="predicted"/>
<evidence type="ECO:0000313" key="2">
    <source>
        <dbReference type="Proteomes" id="UP001364695"/>
    </source>
</evidence>
<gene>
    <name evidence="1" type="ORF">RV045_05035</name>
</gene>
<sequence length="346" mass="36589">MPTRHTPSRRLKRLTVALTALAALTAAPVHAAEKITLMVGGINYIIYLPAMLTQQLGYFREEGLDVTLLSQPSGSSAENELLAGSVQGVVGFYDHCVDLQAKGKALQSVVQLGSAPGTVLLVSQKSPDITRAAALKGQTLGVTGLGSSSDFLTQYTAIKAGLKPGDFSVLPVGGGQTFIAAMQQGRIAAGMTIDPTATEMVRTGQARVLVDMRTESGARQALGGAYPAASLYLSADWIKTHGSEVQKLTRAFVRTLQFIHTHSAEQIADRMPADYYGGDKARYVEALKASLGTFSANGLMPADGPATVLQVLSAFKPQVKAAHIDLSRTYTTAYVQAALKSRPESH</sequence>
<reference evidence="1" key="1">
    <citation type="submission" date="2023-10" db="EMBL/GenBank/DDBJ databases">
        <title>Amphibacter perezi, gen. nov., sp. nov. a novel taxa of the family Comamonadaceae, class Betaproteobacteria isolated from the skin microbiota of Pelophylax perezi from different populations.</title>
        <authorList>
            <person name="Costa S."/>
            <person name="Proenca D.N."/>
            <person name="Lopes I."/>
            <person name="Morais P.V."/>
        </authorList>
    </citation>
    <scope>NUCLEOTIDE SEQUENCE</scope>
    <source>
        <strain evidence="1">SL12-8</strain>
    </source>
</reference>